<evidence type="ECO:0000259" key="5">
    <source>
        <dbReference type="Pfam" id="PF00296"/>
    </source>
</evidence>
<reference evidence="6 7" key="1">
    <citation type="submission" date="2015-03" db="EMBL/GenBank/DDBJ databases">
        <authorList>
            <person name="Murphy D."/>
        </authorList>
    </citation>
    <scope>NUCLEOTIDE SEQUENCE [LARGE SCALE GENOMIC DNA]</scope>
    <source>
        <strain evidence="6 7">DSM 44277</strain>
    </source>
</reference>
<dbReference type="Proteomes" id="UP000198875">
    <property type="component" value="Unassembled WGS sequence"/>
</dbReference>
<organism evidence="6 7">
    <name type="scientific">Mycobacterium bohemicum DSM 44277</name>
    <dbReference type="NCBI Taxonomy" id="1236609"/>
    <lineage>
        <taxon>Bacteria</taxon>
        <taxon>Bacillati</taxon>
        <taxon>Actinomycetota</taxon>
        <taxon>Actinomycetes</taxon>
        <taxon>Mycobacteriales</taxon>
        <taxon>Mycobacteriaceae</taxon>
        <taxon>Mycobacterium</taxon>
    </lineage>
</organism>
<protein>
    <submittedName>
        <fullName evidence="6">Limonene 1,2-monooxygenase</fullName>
    </submittedName>
</protein>
<feature type="domain" description="Luciferase-like" evidence="5">
    <location>
        <begin position="4"/>
        <end position="308"/>
    </location>
</feature>
<dbReference type="GO" id="GO:0004497">
    <property type="term" value="F:monooxygenase activity"/>
    <property type="evidence" value="ECO:0007669"/>
    <property type="project" value="UniProtKB-KW"/>
</dbReference>
<evidence type="ECO:0000256" key="2">
    <source>
        <dbReference type="ARBA" id="ARBA00022630"/>
    </source>
</evidence>
<keyword evidence="3" id="KW-0560">Oxidoreductase</keyword>
<keyword evidence="2" id="KW-0285">Flavoprotein</keyword>
<evidence type="ECO:0000256" key="1">
    <source>
        <dbReference type="ARBA" id="ARBA00010426"/>
    </source>
</evidence>
<evidence type="ECO:0000256" key="4">
    <source>
        <dbReference type="ARBA" id="ARBA00023033"/>
    </source>
</evidence>
<dbReference type="InterPro" id="IPR011251">
    <property type="entry name" value="Luciferase-like_dom"/>
</dbReference>
<dbReference type="EMBL" id="CSTD01000001">
    <property type="protein sequence ID" value="CPR05713.1"/>
    <property type="molecule type" value="Genomic_DNA"/>
</dbReference>
<evidence type="ECO:0000313" key="7">
    <source>
        <dbReference type="Proteomes" id="UP000198875"/>
    </source>
</evidence>
<dbReference type="InterPro" id="IPR036661">
    <property type="entry name" value="Luciferase-like_sf"/>
</dbReference>
<gene>
    <name evidence="6" type="ORF">BN971_00631</name>
</gene>
<dbReference type="Gene3D" id="3.20.20.30">
    <property type="entry name" value="Luciferase-like domain"/>
    <property type="match status" value="1"/>
</dbReference>
<dbReference type="AlphaFoldDB" id="A0A0U0W3I3"/>
<evidence type="ECO:0000313" key="6">
    <source>
        <dbReference type="EMBL" id="CPR05713.1"/>
    </source>
</evidence>
<keyword evidence="4 6" id="KW-0503">Monooxygenase</keyword>
<dbReference type="PANTHER" id="PTHR30137:SF16">
    <property type="entry name" value="BLL0895 PROTEIN"/>
    <property type="match status" value="1"/>
</dbReference>
<evidence type="ECO:0000256" key="3">
    <source>
        <dbReference type="ARBA" id="ARBA00023002"/>
    </source>
</evidence>
<dbReference type="GO" id="GO:0016705">
    <property type="term" value="F:oxidoreductase activity, acting on paired donors, with incorporation or reduction of molecular oxygen"/>
    <property type="evidence" value="ECO:0007669"/>
    <property type="project" value="InterPro"/>
</dbReference>
<dbReference type="PANTHER" id="PTHR30137">
    <property type="entry name" value="LUCIFERASE-LIKE MONOOXYGENASE"/>
    <property type="match status" value="1"/>
</dbReference>
<sequence>MKLRFGYFIAPFHRAGTNPTLALQRDLQFIEHLDALGFDEVWLGEHHSAGSEIISSPEVFIAAAAERAKRIRFGTGVISLAYHNPLWVADRLMLLDHLTHGRVIGGMGPGSLPTDSAMIGLTPTDTRELLETNLDIVVRLLAGETVSAKTATHQLVDARLQLAPYSDAIPLAVAAVASPTGARLAGKHGIGLLSIGATLTVEGFNALSYHWGIVEERAATFGTKVDRSNWSLVGLFHLAETEKQAREEVKFGIEPWFRYFQKIAAFPQMTMPGEQLDEMIDVINDNGAGVIGTPEQARAQVQRLWDQSGGFGCMLQMGHEWANPAATRRSAELFAAEVMPHFQGQAQPTLDAAERAGQARDNLAQSQLDAVAHMTKKYQDELGST</sequence>
<proteinExistence type="inferred from homology"/>
<comment type="similarity">
    <text evidence="1">Belongs to the bacterial luciferase oxidoreductase family.</text>
</comment>
<dbReference type="OrthoDB" id="7903015at2"/>
<accession>A0A0U0W3I3</accession>
<dbReference type="Pfam" id="PF00296">
    <property type="entry name" value="Bac_luciferase"/>
    <property type="match status" value="1"/>
</dbReference>
<name>A0A0U0W3I3_MYCBE</name>
<dbReference type="InterPro" id="IPR050766">
    <property type="entry name" value="Bact_Lucif_Oxidored"/>
</dbReference>
<dbReference type="SUPFAM" id="SSF51679">
    <property type="entry name" value="Bacterial luciferase-like"/>
    <property type="match status" value="1"/>
</dbReference>
<dbReference type="RefSeq" id="WP_085181112.1">
    <property type="nucleotide sequence ID" value="NZ_CSTD01000001.1"/>
</dbReference>
<dbReference type="GO" id="GO:0005829">
    <property type="term" value="C:cytosol"/>
    <property type="evidence" value="ECO:0007669"/>
    <property type="project" value="TreeGrafter"/>
</dbReference>